<organism evidence="1 2">
    <name type="scientific">Polaromonas vacuolata</name>
    <dbReference type="NCBI Taxonomy" id="37448"/>
    <lineage>
        <taxon>Bacteria</taxon>
        <taxon>Pseudomonadati</taxon>
        <taxon>Pseudomonadota</taxon>
        <taxon>Betaproteobacteria</taxon>
        <taxon>Burkholderiales</taxon>
        <taxon>Comamonadaceae</taxon>
        <taxon>Polaromonas</taxon>
    </lineage>
</organism>
<dbReference type="InterPro" id="IPR008018">
    <property type="entry name" value="Phage_tail_attach_FII"/>
</dbReference>
<dbReference type="Pfam" id="PF05354">
    <property type="entry name" value="Phage_attach"/>
    <property type="match status" value="1"/>
</dbReference>
<dbReference type="KEGG" id="pvac:HC248_01416"/>
<reference evidence="1 2" key="1">
    <citation type="submission" date="2020-04" db="EMBL/GenBank/DDBJ databases">
        <title>Complete genome of a Psychrophilic, Marine, Gas Vacuolate Bacterium Polaromonas vacuolata KCTC 22033T.</title>
        <authorList>
            <person name="Hwang K."/>
            <person name="Kim K.M."/>
        </authorList>
    </citation>
    <scope>NUCLEOTIDE SEQUENCE [LARGE SCALE GENOMIC DNA]</scope>
    <source>
        <strain evidence="1 2">KCTC 22033</strain>
    </source>
</reference>
<dbReference type="AlphaFoldDB" id="A0A6H2H8H8"/>
<accession>A0A6H2H8H8</accession>
<dbReference type="Proteomes" id="UP000502041">
    <property type="component" value="Chromosome"/>
</dbReference>
<dbReference type="GO" id="GO:0019068">
    <property type="term" value="P:virion assembly"/>
    <property type="evidence" value="ECO:0007669"/>
    <property type="project" value="InterPro"/>
</dbReference>
<sequence length="95" mass="9866">MAFTEDFTAFFSTAEFATDATLDGAAVRGIFDADYELGSGGVAGFASTQPVFTLPSASLMGDPVGLSLQYLAVTYTVSSHEPDGTGISLLMLEKV</sequence>
<protein>
    <submittedName>
        <fullName evidence="1">Uncharacterized protein</fullName>
    </submittedName>
</protein>
<name>A0A6H2H8H8_9BURK</name>
<dbReference type="Gene3D" id="2.40.10.180">
    <property type="entry name" value="Phage tail proteins"/>
    <property type="match status" value="1"/>
</dbReference>
<proteinExistence type="predicted"/>
<dbReference type="InterPro" id="IPR053734">
    <property type="entry name" value="Phage_Head-Tail_Connect_sf"/>
</dbReference>
<dbReference type="RefSeq" id="WP_168921881.1">
    <property type="nucleotide sequence ID" value="NZ_CP051461.1"/>
</dbReference>
<dbReference type="EMBL" id="CP051461">
    <property type="protein sequence ID" value="QJC56130.1"/>
    <property type="molecule type" value="Genomic_DNA"/>
</dbReference>
<evidence type="ECO:0000313" key="2">
    <source>
        <dbReference type="Proteomes" id="UP000502041"/>
    </source>
</evidence>
<evidence type="ECO:0000313" key="1">
    <source>
        <dbReference type="EMBL" id="QJC56130.1"/>
    </source>
</evidence>
<gene>
    <name evidence="1" type="ORF">HC248_01416</name>
</gene>
<keyword evidence="2" id="KW-1185">Reference proteome</keyword>